<keyword evidence="2" id="KW-0456">Lyase</keyword>
<dbReference type="SMART" id="SM01007">
    <property type="entry name" value="Aldolase_II"/>
    <property type="match status" value="1"/>
</dbReference>
<gene>
    <name evidence="4" type="primary">ulaF</name>
    <name evidence="4" type="ORF">SAMEA3545359_01994</name>
</gene>
<dbReference type="InterPro" id="IPR036409">
    <property type="entry name" value="Aldolase_II/adducin_N_sf"/>
</dbReference>
<accession>A0A1C6J8A8</accession>
<dbReference type="GO" id="GO:0016832">
    <property type="term" value="F:aldehyde-lyase activity"/>
    <property type="evidence" value="ECO:0007669"/>
    <property type="project" value="TreeGrafter"/>
</dbReference>
<keyword evidence="1" id="KW-0479">Metal-binding</keyword>
<proteinExistence type="predicted"/>
<evidence type="ECO:0000259" key="3">
    <source>
        <dbReference type="SMART" id="SM01007"/>
    </source>
</evidence>
<dbReference type="InterPro" id="IPR050197">
    <property type="entry name" value="Aldolase_class_II_sugar_metab"/>
</dbReference>
<dbReference type="PANTHER" id="PTHR22789">
    <property type="entry name" value="FUCULOSE PHOSPHATE ALDOLASE"/>
    <property type="match status" value="1"/>
</dbReference>
<dbReference type="GO" id="GO:0019323">
    <property type="term" value="P:pentose catabolic process"/>
    <property type="evidence" value="ECO:0007669"/>
    <property type="project" value="TreeGrafter"/>
</dbReference>
<dbReference type="EMBL" id="FMHG01000001">
    <property type="protein sequence ID" value="SCJ78353.1"/>
    <property type="molecule type" value="Genomic_DNA"/>
</dbReference>
<organism evidence="4">
    <name type="scientific">uncultured Anaerotruncus sp</name>
    <dbReference type="NCBI Taxonomy" id="905011"/>
    <lineage>
        <taxon>Bacteria</taxon>
        <taxon>Bacillati</taxon>
        <taxon>Bacillota</taxon>
        <taxon>Clostridia</taxon>
        <taxon>Eubacteriales</taxon>
        <taxon>Oscillospiraceae</taxon>
        <taxon>Anaerotruncus</taxon>
        <taxon>environmental samples</taxon>
    </lineage>
</organism>
<name>A0A1C6J8A8_9FIRM</name>
<dbReference type="InterPro" id="IPR001303">
    <property type="entry name" value="Aldolase_II/adducin_N"/>
</dbReference>
<keyword evidence="4" id="KW-0413">Isomerase</keyword>
<feature type="domain" description="Class II aldolase/adducin N-terminal" evidence="3">
    <location>
        <begin position="10"/>
        <end position="188"/>
    </location>
</feature>
<dbReference type="GO" id="GO:0008742">
    <property type="term" value="F:L-ribulose-phosphate 4-epimerase activity"/>
    <property type="evidence" value="ECO:0007669"/>
    <property type="project" value="UniProtKB-EC"/>
</dbReference>
<dbReference type="GO" id="GO:0046872">
    <property type="term" value="F:metal ion binding"/>
    <property type="evidence" value="ECO:0007669"/>
    <property type="project" value="UniProtKB-KW"/>
</dbReference>
<dbReference type="PANTHER" id="PTHR22789:SF0">
    <property type="entry name" value="3-OXO-TETRONATE 4-PHOSPHATE DECARBOXYLASE-RELATED"/>
    <property type="match status" value="1"/>
</dbReference>
<evidence type="ECO:0000313" key="4">
    <source>
        <dbReference type="EMBL" id="SCJ78353.1"/>
    </source>
</evidence>
<dbReference type="Gene3D" id="3.40.225.10">
    <property type="entry name" value="Class II aldolase/adducin N-terminal domain"/>
    <property type="match status" value="1"/>
</dbReference>
<dbReference type="EC" id="5.1.3.4" evidence="4"/>
<protein>
    <submittedName>
        <fullName evidence="4">L-ribulose-5-phosphate 4-epimerase UlaF</fullName>
        <ecNumber evidence="4">5.1.3.4</ecNumber>
    </submittedName>
</protein>
<dbReference type="Pfam" id="PF00596">
    <property type="entry name" value="Aldolase_II"/>
    <property type="match status" value="1"/>
</dbReference>
<dbReference type="GO" id="GO:0005829">
    <property type="term" value="C:cytosol"/>
    <property type="evidence" value="ECO:0007669"/>
    <property type="project" value="TreeGrafter"/>
</dbReference>
<dbReference type="SUPFAM" id="SSF53639">
    <property type="entry name" value="AraD/HMP-PK domain-like"/>
    <property type="match status" value="1"/>
</dbReference>
<evidence type="ECO:0000256" key="2">
    <source>
        <dbReference type="ARBA" id="ARBA00023239"/>
    </source>
</evidence>
<dbReference type="AlphaFoldDB" id="A0A1C6J8A8"/>
<evidence type="ECO:0000256" key="1">
    <source>
        <dbReference type="ARBA" id="ARBA00022723"/>
    </source>
</evidence>
<sequence>MQRQHLPFCEQLVQAGRELLGSGLTVETWGNISCRDPATGNVYLTPSAMAYDRCTAADMVVFAADGTQIDGRRRPSVEAAMHLSIYRARGDVQAILHTHPVYSTVFGCLGEKIPPIIDEAAQALGGPVPVTAYALPGSEQLARNCVDALGALGMACLLRNHGAVCCGADMAGAFKTARVLEMTAQIYYMARTIGTPEVLPRDKVDWMRDFALNRYRQ</sequence>
<reference evidence="4" key="1">
    <citation type="submission" date="2015-09" db="EMBL/GenBank/DDBJ databases">
        <authorList>
            <consortium name="Pathogen Informatics"/>
        </authorList>
    </citation>
    <scope>NUCLEOTIDE SEQUENCE</scope>
    <source>
        <strain evidence="4">2789STDY5834896</strain>
    </source>
</reference>